<keyword evidence="4 7" id="KW-0408">Iron</keyword>
<evidence type="ECO:0008006" key="10">
    <source>
        <dbReference type="Google" id="ProtNLM"/>
    </source>
</evidence>
<dbReference type="Proteomes" id="UP000051035">
    <property type="component" value="Unassembled WGS sequence"/>
</dbReference>
<evidence type="ECO:0000256" key="6">
    <source>
        <dbReference type="ARBA" id="ARBA00034078"/>
    </source>
</evidence>
<comment type="caution">
    <text evidence="8">The sequence shown here is derived from an EMBL/GenBank/DDBJ whole genome shotgun (WGS) entry which is preliminary data.</text>
</comment>
<dbReference type="AlphaFoldDB" id="A0A0S8J7P4"/>
<sequence length="161" mass="17582">MIVPLPELAEETRAKVDRIIDAYEGGSEVLVPILQDVNASLNWLPPEVLMRISEKKRIPLEHILRIATFYKAFSLTPRGKYVITVCLGTACHVKGAARIVDRLERELGIGVGETTPDMKYSLETVRCVGCCGLSPVVTVAEELYGNLTPTAAAAVLNRYAA</sequence>
<dbReference type="EMBL" id="LJVA01000189">
    <property type="protein sequence ID" value="KPL05782.1"/>
    <property type="molecule type" value="Genomic_DNA"/>
</dbReference>
<dbReference type="InterPro" id="IPR036249">
    <property type="entry name" value="Thioredoxin-like_sf"/>
</dbReference>
<feature type="binding site" evidence="7">
    <location>
        <position position="131"/>
    </location>
    <ligand>
        <name>[2Fe-2S] cluster</name>
        <dbReference type="ChEBI" id="CHEBI:190135"/>
    </ligand>
</feature>
<proteinExistence type="inferred from homology"/>
<keyword evidence="5 7" id="KW-0411">Iron-sulfur</keyword>
<comment type="similarity">
    <text evidence="1">Belongs to the complex I 24 kDa subunit family.</text>
</comment>
<dbReference type="GO" id="GO:0016491">
    <property type="term" value="F:oxidoreductase activity"/>
    <property type="evidence" value="ECO:0007669"/>
    <property type="project" value="InterPro"/>
</dbReference>
<evidence type="ECO:0000313" key="8">
    <source>
        <dbReference type="EMBL" id="KPL05782.1"/>
    </source>
</evidence>
<dbReference type="Gene3D" id="3.40.30.10">
    <property type="entry name" value="Glutaredoxin"/>
    <property type="match status" value="1"/>
</dbReference>
<dbReference type="PANTHER" id="PTHR43342">
    <property type="entry name" value="NADH-QUINONE OXIDOREDUCTASE, E SUBUNIT"/>
    <property type="match status" value="1"/>
</dbReference>
<dbReference type="InterPro" id="IPR041921">
    <property type="entry name" value="NuoE_N"/>
</dbReference>
<comment type="cofactor">
    <cofactor evidence="6">
        <name>[2Fe-2S] cluster</name>
        <dbReference type="ChEBI" id="CHEBI:190135"/>
    </cofactor>
</comment>
<evidence type="ECO:0000256" key="2">
    <source>
        <dbReference type="ARBA" id="ARBA00022714"/>
    </source>
</evidence>
<dbReference type="Gene3D" id="1.10.10.1590">
    <property type="entry name" value="NADH-quinone oxidoreductase subunit E"/>
    <property type="match status" value="1"/>
</dbReference>
<comment type="cofactor">
    <cofactor evidence="7">
        <name>[2Fe-2S] cluster</name>
        <dbReference type="ChEBI" id="CHEBI:190135"/>
    </cofactor>
    <text evidence="7">Binds 1 [2Fe-2S] cluster.</text>
</comment>
<evidence type="ECO:0000313" key="9">
    <source>
        <dbReference type="Proteomes" id="UP000051035"/>
    </source>
</evidence>
<dbReference type="GO" id="GO:0051537">
    <property type="term" value="F:2 iron, 2 sulfur cluster binding"/>
    <property type="evidence" value="ECO:0007669"/>
    <property type="project" value="UniProtKB-KW"/>
</dbReference>
<evidence type="ECO:0000256" key="5">
    <source>
        <dbReference type="ARBA" id="ARBA00023014"/>
    </source>
</evidence>
<evidence type="ECO:0000256" key="7">
    <source>
        <dbReference type="PIRSR" id="PIRSR000216-1"/>
    </source>
</evidence>
<dbReference type="PIRSF" id="PIRSF000216">
    <property type="entry name" value="NADH_DH_24kDa"/>
    <property type="match status" value="1"/>
</dbReference>
<gene>
    <name evidence="8" type="ORF">AMJ71_11010</name>
</gene>
<feature type="binding site" evidence="7">
    <location>
        <position position="86"/>
    </location>
    <ligand>
        <name>[2Fe-2S] cluster</name>
        <dbReference type="ChEBI" id="CHEBI:190135"/>
    </ligand>
</feature>
<dbReference type="FunFam" id="3.40.30.10:FF:000015">
    <property type="entry name" value="NADH-quinone oxidoreductase subunit E"/>
    <property type="match status" value="1"/>
</dbReference>
<dbReference type="GO" id="GO:0046872">
    <property type="term" value="F:metal ion binding"/>
    <property type="evidence" value="ECO:0007669"/>
    <property type="project" value="UniProtKB-KW"/>
</dbReference>
<accession>A0A0S8J7P4</accession>
<feature type="binding site" evidence="7">
    <location>
        <position position="91"/>
    </location>
    <ligand>
        <name>[2Fe-2S] cluster</name>
        <dbReference type="ChEBI" id="CHEBI:190135"/>
    </ligand>
</feature>
<dbReference type="PANTHER" id="PTHR43342:SF1">
    <property type="entry name" value="BIFURCATING [FEFE] HYDROGENASE GAMMA SUBUNIT"/>
    <property type="match status" value="1"/>
</dbReference>
<dbReference type="Pfam" id="PF01257">
    <property type="entry name" value="2Fe-2S_thioredx"/>
    <property type="match status" value="1"/>
</dbReference>
<evidence type="ECO:0000256" key="4">
    <source>
        <dbReference type="ARBA" id="ARBA00023004"/>
    </source>
</evidence>
<dbReference type="CDD" id="cd03064">
    <property type="entry name" value="TRX_Fd_NuoE"/>
    <property type="match status" value="1"/>
</dbReference>
<dbReference type="SUPFAM" id="SSF52833">
    <property type="entry name" value="Thioredoxin-like"/>
    <property type="match status" value="1"/>
</dbReference>
<evidence type="ECO:0000256" key="1">
    <source>
        <dbReference type="ARBA" id="ARBA00010643"/>
    </source>
</evidence>
<keyword evidence="3 7" id="KW-0479">Metal-binding</keyword>
<dbReference type="InterPro" id="IPR028431">
    <property type="entry name" value="NADP_DH_HndA-like"/>
</dbReference>
<name>A0A0S8J7P4_UNCT6</name>
<reference evidence="8 9" key="1">
    <citation type="journal article" date="2015" name="Microbiome">
        <title>Genomic resolution of linkages in carbon, nitrogen, and sulfur cycling among widespread estuary sediment bacteria.</title>
        <authorList>
            <person name="Baker B.J."/>
            <person name="Lazar C.S."/>
            <person name="Teske A.P."/>
            <person name="Dick G.J."/>
        </authorList>
    </citation>
    <scope>NUCLEOTIDE SEQUENCE [LARGE SCALE GENOMIC DNA]</scope>
    <source>
        <strain evidence="8">SM1_40</strain>
    </source>
</reference>
<evidence type="ECO:0000256" key="3">
    <source>
        <dbReference type="ARBA" id="ARBA00022723"/>
    </source>
</evidence>
<organism evidence="8 9">
    <name type="scientific">candidate division TA06 bacterium SM1_40</name>
    <dbReference type="NCBI Taxonomy" id="1703773"/>
    <lineage>
        <taxon>Bacteria</taxon>
        <taxon>Bacteria division TA06</taxon>
    </lineage>
</organism>
<protein>
    <recommendedName>
        <fullName evidence="10">Hydrogenase</fullName>
    </recommendedName>
</protein>
<dbReference type="InterPro" id="IPR002023">
    <property type="entry name" value="NuoE-like"/>
</dbReference>
<dbReference type="InterPro" id="IPR042128">
    <property type="entry name" value="NuoE_dom"/>
</dbReference>
<keyword evidence="2 7" id="KW-0001">2Fe-2S</keyword>
<feature type="binding site" evidence="7">
    <location>
        <position position="127"/>
    </location>
    <ligand>
        <name>[2Fe-2S] cluster</name>
        <dbReference type="ChEBI" id="CHEBI:190135"/>
    </ligand>
</feature>